<reference evidence="1" key="1">
    <citation type="submission" date="2013-05" db="EMBL/GenBank/DDBJ databases">
        <authorList>
            <person name="Harkins D.M."/>
            <person name="Durkin A.S."/>
            <person name="Brinkac L.M."/>
            <person name="Haft D.H."/>
            <person name="Selengut J.D."/>
            <person name="Sanka R."/>
            <person name="DePew J."/>
            <person name="Purushe J."/>
            <person name="Hartskeerl R.A."/>
            <person name="Ahmed A."/>
            <person name="van der Linden H."/>
            <person name="Goris M.G.A."/>
            <person name="Vinetz J.M."/>
            <person name="Sutton G.G."/>
            <person name="Nierman W.C."/>
            <person name="Fouts D.E."/>
        </authorList>
    </citation>
    <scope>NUCLEOTIDE SEQUENCE [LARGE SCALE GENOMIC DNA]</scope>
    <source>
        <strain evidence="1">L 60</strain>
    </source>
</reference>
<protein>
    <submittedName>
        <fullName evidence="1">Uncharacterized protein</fullName>
    </submittedName>
</protein>
<dbReference type="Proteomes" id="UP000018747">
    <property type="component" value="Unassembled WGS sequence"/>
</dbReference>
<dbReference type="EMBL" id="AHMT02000024">
    <property type="protein sequence ID" value="EQA63050.1"/>
    <property type="molecule type" value="Genomic_DNA"/>
</dbReference>
<organism evidence="1 2">
    <name type="scientific">Leptospira alexanderi serovar Manhao 3 str. L 60</name>
    <dbReference type="NCBI Taxonomy" id="1049759"/>
    <lineage>
        <taxon>Bacteria</taxon>
        <taxon>Pseudomonadati</taxon>
        <taxon>Spirochaetota</taxon>
        <taxon>Spirochaetia</taxon>
        <taxon>Leptospirales</taxon>
        <taxon>Leptospiraceae</taxon>
        <taxon>Leptospira</taxon>
    </lineage>
</organism>
<dbReference type="AlphaFoldDB" id="V6HYQ1"/>
<proteinExistence type="predicted"/>
<sequence>MFDLEKRKIFESKKTFLDISLVEFTLKRSSSNFRSYSQSKYNSDSENLIMKFRSAFKKLYSSF</sequence>
<name>V6HYQ1_9LEPT</name>
<keyword evidence="2" id="KW-1185">Reference proteome</keyword>
<accession>V6HYQ1</accession>
<gene>
    <name evidence="1" type="ORF">LEP1GSC062_3771</name>
</gene>
<comment type="caution">
    <text evidence="1">The sequence shown here is derived from an EMBL/GenBank/DDBJ whole genome shotgun (WGS) entry which is preliminary data.</text>
</comment>
<evidence type="ECO:0000313" key="2">
    <source>
        <dbReference type="Proteomes" id="UP000018747"/>
    </source>
</evidence>
<evidence type="ECO:0000313" key="1">
    <source>
        <dbReference type="EMBL" id="EQA63050.1"/>
    </source>
</evidence>